<sequence length="137" mass="15623">MSASAKVVVQVLLLEAGMEEEIDFDIPAVPTREHRPLLWNYRTERTSRACLYRPGGACEVRIGKHTTASIYYNIRRRIVRRQQHPHSRPSPHWIKKPAFKHSERLDAPPALRLNKDLPPAPPLCHSRGGRARSGAHL</sequence>
<gene>
    <name evidence="2" type="ORF">EVAR_81788_1</name>
</gene>
<dbReference type="AlphaFoldDB" id="A0A4C1UHE5"/>
<feature type="region of interest" description="Disordered" evidence="1">
    <location>
        <begin position="110"/>
        <end position="137"/>
    </location>
</feature>
<evidence type="ECO:0000256" key="1">
    <source>
        <dbReference type="SAM" id="MobiDB-lite"/>
    </source>
</evidence>
<dbReference type="EMBL" id="BGZK01000173">
    <property type="protein sequence ID" value="GBP25903.1"/>
    <property type="molecule type" value="Genomic_DNA"/>
</dbReference>
<comment type="caution">
    <text evidence="2">The sequence shown here is derived from an EMBL/GenBank/DDBJ whole genome shotgun (WGS) entry which is preliminary data.</text>
</comment>
<proteinExistence type="predicted"/>
<name>A0A4C1UHE5_EUMVA</name>
<dbReference type="Proteomes" id="UP000299102">
    <property type="component" value="Unassembled WGS sequence"/>
</dbReference>
<accession>A0A4C1UHE5</accession>
<keyword evidence="3" id="KW-1185">Reference proteome</keyword>
<feature type="compositionally biased region" description="Basic residues" evidence="1">
    <location>
        <begin position="127"/>
        <end position="137"/>
    </location>
</feature>
<dbReference type="OrthoDB" id="269227at2759"/>
<organism evidence="2 3">
    <name type="scientific">Eumeta variegata</name>
    <name type="common">Bagworm moth</name>
    <name type="synonym">Eumeta japonica</name>
    <dbReference type="NCBI Taxonomy" id="151549"/>
    <lineage>
        <taxon>Eukaryota</taxon>
        <taxon>Metazoa</taxon>
        <taxon>Ecdysozoa</taxon>
        <taxon>Arthropoda</taxon>
        <taxon>Hexapoda</taxon>
        <taxon>Insecta</taxon>
        <taxon>Pterygota</taxon>
        <taxon>Neoptera</taxon>
        <taxon>Endopterygota</taxon>
        <taxon>Lepidoptera</taxon>
        <taxon>Glossata</taxon>
        <taxon>Ditrysia</taxon>
        <taxon>Tineoidea</taxon>
        <taxon>Psychidae</taxon>
        <taxon>Oiketicinae</taxon>
        <taxon>Eumeta</taxon>
    </lineage>
</organism>
<evidence type="ECO:0000313" key="3">
    <source>
        <dbReference type="Proteomes" id="UP000299102"/>
    </source>
</evidence>
<evidence type="ECO:0000313" key="2">
    <source>
        <dbReference type="EMBL" id="GBP25903.1"/>
    </source>
</evidence>
<reference evidence="2 3" key="1">
    <citation type="journal article" date="2019" name="Commun. Biol.">
        <title>The bagworm genome reveals a unique fibroin gene that provides high tensile strength.</title>
        <authorList>
            <person name="Kono N."/>
            <person name="Nakamura H."/>
            <person name="Ohtoshi R."/>
            <person name="Tomita M."/>
            <person name="Numata K."/>
            <person name="Arakawa K."/>
        </authorList>
    </citation>
    <scope>NUCLEOTIDE SEQUENCE [LARGE SCALE GENOMIC DNA]</scope>
</reference>
<protein>
    <submittedName>
        <fullName evidence="2">Uncharacterized protein</fullName>
    </submittedName>
</protein>